<keyword evidence="2" id="KW-0472">Membrane</keyword>
<dbReference type="Pfam" id="PF01551">
    <property type="entry name" value="Peptidase_M23"/>
    <property type="match status" value="1"/>
</dbReference>
<dbReference type="CDD" id="cd12797">
    <property type="entry name" value="M23_peptidase"/>
    <property type="match status" value="1"/>
</dbReference>
<reference evidence="5" key="1">
    <citation type="submission" date="2017-10" db="EMBL/GenBank/DDBJ databases">
        <title>Draft genome sequences of strains TRE 1, TRE 9, TRE H and TRI 7, isolated from tamarins, belonging to four potential novel Bifidobacterium species.</title>
        <authorList>
            <person name="Mattarelli P."/>
            <person name="Modesto M."/>
            <person name="Puglisi E."/>
            <person name="Morelli L."/>
            <person name="Bonetti A."/>
            <person name="Spezio C."/>
            <person name="Sandri C."/>
        </authorList>
    </citation>
    <scope>NUCLEOTIDE SEQUENCE [LARGE SCALE GENOMIC DNA]</scope>
    <source>
        <strain evidence="5">TREH</strain>
    </source>
</reference>
<dbReference type="Proteomes" id="UP000229239">
    <property type="component" value="Unassembled WGS sequence"/>
</dbReference>
<feature type="domain" description="M23ase beta-sheet core" evidence="3">
    <location>
        <begin position="129"/>
        <end position="221"/>
    </location>
</feature>
<dbReference type="Gene3D" id="2.70.70.10">
    <property type="entry name" value="Glucose Permease (Domain IIA)"/>
    <property type="match status" value="1"/>
</dbReference>
<keyword evidence="1" id="KW-0732">Signal</keyword>
<feature type="transmembrane region" description="Helical" evidence="2">
    <location>
        <begin position="34"/>
        <end position="57"/>
    </location>
</feature>
<sequence>MIHGYWFDWRRQSARRAARQREQERRQAEERQTWIDALVAAAVALGLLLSLLVGLLVSGSGKDDSIHVGDALVQQLSADSAGLIPADFTDMSALERHVDSSCSARFDWPVSNVQINQSFDRPITPWAPGHRGVDLIAGSGETITAPHAGTISFAGRVGGKDVVSIRHRGGVTSTFEPATTDLTLGSAVSRGEIVGTVEGDSDHCESHCLHWGLKRGADDYLNPERYAASGKIVLKE</sequence>
<evidence type="ECO:0000256" key="2">
    <source>
        <dbReference type="SAM" id="Phobius"/>
    </source>
</evidence>
<dbReference type="InterPro" id="IPR011055">
    <property type="entry name" value="Dup_hybrid_motif"/>
</dbReference>
<dbReference type="GO" id="GO:0004222">
    <property type="term" value="F:metalloendopeptidase activity"/>
    <property type="evidence" value="ECO:0007669"/>
    <property type="project" value="TreeGrafter"/>
</dbReference>
<gene>
    <name evidence="4" type="ORF">CSQ86_04540</name>
</gene>
<keyword evidence="2" id="KW-0812">Transmembrane</keyword>
<dbReference type="OrthoDB" id="5245088at2"/>
<keyword evidence="5" id="KW-1185">Reference proteome</keyword>
<dbReference type="PANTHER" id="PTHR21666:SF289">
    <property type="entry name" value="L-ALA--D-GLU ENDOPEPTIDASE"/>
    <property type="match status" value="1"/>
</dbReference>
<accession>A0A2M9HK39</accession>
<evidence type="ECO:0000259" key="3">
    <source>
        <dbReference type="Pfam" id="PF01551"/>
    </source>
</evidence>
<keyword evidence="2" id="KW-1133">Transmembrane helix</keyword>
<dbReference type="AlphaFoldDB" id="A0A2M9HK39"/>
<protein>
    <submittedName>
        <fullName evidence="4">Peptidase M23</fullName>
    </submittedName>
</protein>
<evidence type="ECO:0000256" key="1">
    <source>
        <dbReference type="ARBA" id="ARBA00022729"/>
    </source>
</evidence>
<dbReference type="InterPro" id="IPR016047">
    <property type="entry name" value="M23ase_b-sheet_dom"/>
</dbReference>
<dbReference type="PANTHER" id="PTHR21666">
    <property type="entry name" value="PEPTIDASE-RELATED"/>
    <property type="match status" value="1"/>
</dbReference>
<name>A0A2M9HK39_9BIFI</name>
<evidence type="ECO:0000313" key="4">
    <source>
        <dbReference type="EMBL" id="PJM77167.1"/>
    </source>
</evidence>
<comment type="caution">
    <text evidence="4">The sequence shown here is derived from an EMBL/GenBank/DDBJ whole genome shotgun (WGS) entry which is preliminary data.</text>
</comment>
<dbReference type="RefSeq" id="WP_100493933.1">
    <property type="nucleotide sequence ID" value="NZ_JAFEJV010000025.1"/>
</dbReference>
<evidence type="ECO:0000313" key="5">
    <source>
        <dbReference type="Proteomes" id="UP000229239"/>
    </source>
</evidence>
<organism evidence="4 5">
    <name type="scientific">Bifidobacterium felsineum</name>
    <dbReference type="NCBI Taxonomy" id="2045440"/>
    <lineage>
        <taxon>Bacteria</taxon>
        <taxon>Bacillati</taxon>
        <taxon>Actinomycetota</taxon>
        <taxon>Actinomycetes</taxon>
        <taxon>Bifidobacteriales</taxon>
        <taxon>Bifidobacteriaceae</taxon>
        <taxon>Bifidobacterium</taxon>
    </lineage>
</organism>
<proteinExistence type="predicted"/>
<dbReference type="EMBL" id="PEBJ01000002">
    <property type="protein sequence ID" value="PJM77167.1"/>
    <property type="molecule type" value="Genomic_DNA"/>
</dbReference>
<dbReference type="InterPro" id="IPR050570">
    <property type="entry name" value="Cell_wall_metabolism_enzyme"/>
</dbReference>
<dbReference type="SUPFAM" id="SSF51261">
    <property type="entry name" value="Duplicated hybrid motif"/>
    <property type="match status" value="1"/>
</dbReference>